<evidence type="ECO:0000313" key="3">
    <source>
        <dbReference type="Proteomes" id="UP000011680"/>
    </source>
</evidence>
<feature type="transmembrane region" description="Helical" evidence="1">
    <location>
        <begin position="31"/>
        <end position="64"/>
    </location>
</feature>
<dbReference type="RefSeq" id="WP_007740253.1">
    <property type="nucleotide sequence ID" value="NZ_AOMF01000155.1"/>
</dbReference>
<protein>
    <submittedName>
        <fullName evidence="2">Uncharacterized protein</fullName>
    </submittedName>
</protein>
<keyword evidence="1" id="KW-1133">Transmembrane helix</keyword>
<keyword evidence="1" id="KW-0472">Membrane</keyword>
<proteinExistence type="predicted"/>
<dbReference type="PATRIC" id="fig|1227457.3.peg.1948"/>
<dbReference type="STRING" id="1227457.C451_10425"/>
<accession>M0N833</accession>
<comment type="caution">
    <text evidence="2">The sequence shown here is derived from an EMBL/GenBank/DDBJ whole genome shotgun (WGS) entry which is preliminary data.</text>
</comment>
<sequence>MNSAITEDPSSPETERTSGFAFETRSQLDLLVFLVALIGAGVTLGPTIGFLAGLVCVGIAVITLGRLYRREFR</sequence>
<keyword evidence="3" id="KW-1185">Reference proteome</keyword>
<evidence type="ECO:0000256" key="1">
    <source>
        <dbReference type="SAM" id="Phobius"/>
    </source>
</evidence>
<gene>
    <name evidence="2" type="ORF">C451_10425</name>
</gene>
<name>M0N833_9EURY</name>
<keyword evidence="1" id="KW-0812">Transmembrane</keyword>
<reference evidence="2 3" key="1">
    <citation type="journal article" date="2014" name="PLoS Genet.">
        <title>Phylogenetically driven sequencing of extremely halophilic archaea reveals strategies for static and dynamic osmo-response.</title>
        <authorList>
            <person name="Becker E.A."/>
            <person name="Seitzer P.M."/>
            <person name="Tritt A."/>
            <person name="Larsen D."/>
            <person name="Krusor M."/>
            <person name="Yao A.I."/>
            <person name="Wu D."/>
            <person name="Madern D."/>
            <person name="Eisen J.A."/>
            <person name="Darling A.E."/>
            <person name="Facciotti M.T."/>
        </authorList>
    </citation>
    <scope>NUCLEOTIDE SEQUENCE [LARGE SCALE GENOMIC DNA]</scope>
    <source>
        <strain evidence="2 3">JCM 13552</strain>
    </source>
</reference>
<dbReference type="EMBL" id="AOMF01000155">
    <property type="protein sequence ID" value="EMA52830.1"/>
    <property type="molecule type" value="Genomic_DNA"/>
</dbReference>
<evidence type="ECO:0000313" key="2">
    <source>
        <dbReference type="EMBL" id="EMA52830.1"/>
    </source>
</evidence>
<dbReference type="Proteomes" id="UP000011680">
    <property type="component" value="Unassembled WGS sequence"/>
</dbReference>
<dbReference type="AlphaFoldDB" id="M0N833"/>
<organism evidence="2 3">
    <name type="scientific">Halococcus thailandensis JCM 13552</name>
    <dbReference type="NCBI Taxonomy" id="1227457"/>
    <lineage>
        <taxon>Archaea</taxon>
        <taxon>Methanobacteriati</taxon>
        <taxon>Methanobacteriota</taxon>
        <taxon>Stenosarchaea group</taxon>
        <taxon>Halobacteria</taxon>
        <taxon>Halobacteriales</taxon>
        <taxon>Halococcaceae</taxon>
        <taxon>Halococcus</taxon>
    </lineage>
</organism>